<evidence type="ECO:0000256" key="2">
    <source>
        <dbReference type="ARBA" id="ARBA00023012"/>
    </source>
</evidence>
<evidence type="ECO:0000256" key="6">
    <source>
        <dbReference type="PROSITE-ProRule" id="PRU00169"/>
    </source>
</evidence>
<gene>
    <name evidence="10" type="ORF">KK078_00260</name>
</gene>
<evidence type="ECO:0000256" key="3">
    <source>
        <dbReference type="ARBA" id="ARBA00023015"/>
    </source>
</evidence>
<dbReference type="InterPro" id="IPR036388">
    <property type="entry name" value="WH-like_DNA-bd_sf"/>
</dbReference>
<accession>A0AAP2D439</accession>
<dbReference type="Gene3D" id="3.40.50.2300">
    <property type="match status" value="1"/>
</dbReference>
<keyword evidence="4 7" id="KW-0238">DNA-binding</keyword>
<keyword evidence="5" id="KW-0804">Transcription</keyword>
<dbReference type="InterPro" id="IPR001867">
    <property type="entry name" value="OmpR/PhoB-type_DNA-bd"/>
</dbReference>
<dbReference type="SMART" id="SM00448">
    <property type="entry name" value="REC"/>
    <property type="match status" value="1"/>
</dbReference>
<evidence type="ECO:0000256" key="1">
    <source>
        <dbReference type="ARBA" id="ARBA00022553"/>
    </source>
</evidence>
<dbReference type="InterPro" id="IPR001789">
    <property type="entry name" value="Sig_transdc_resp-reg_receiver"/>
</dbReference>
<feature type="domain" description="OmpR/PhoB-type" evidence="9">
    <location>
        <begin position="124"/>
        <end position="224"/>
    </location>
</feature>
<keyword evidence="1 6" id="KW-0597">Phosphoprotein</keyword>
<dbReference type="CDD" id="cd17624">
    <property type="entry name" value="REC_OmpR_PmrA-like"/>
    <property type="match status" value="1"/>
</dbReference>
<keyword evidence="2" id="KW-0902">Two-component regulatory system</keyword>
<dbReference type="Pfam" id="PF00072">
    <property type="entry name" value="Response_reg"/>
    <property type="match status" value="1"/>
</dbReference>
<dbReference type="Gene3D" id="6.10.250.690">
    <property type="match status" value="1"/>
</dbReference>
<protein>
    <submittedName>
        <fullName evidence="10">Response regulator transcription factor</fullName>
    </submittedName>
</protein>
<name>A0AAP2D439_9BACT</name>
<feature type="domain" description="Response regulatory" evidence="8">
    <location>
        <begin position="2"/>
        <end position="116"/>
    </location>
</feature>
<reference evidence="10 11" key="1">
    <citation type="submission" date="2021-05" db="EMBL/GenBank/DDBJ databases">
        <title>A Polyphasic approach of four new species of the genus Ohtaekwangia: Ohtaekwangia histidinii sp. nov., Ohtaekwangia cretensis sp. nov., Ohtaekwangia indiensis sp. nov., Ohtaekwangia reichenbachii sp. nov. from diverse environment.</title>
        <authorList>
            <person name="Octaviana S."/>
        </authorList>
    </citation>
    <scope>NUCLEOTIDE SEQUENCE [LARGE SCALE GENOMIC DNA]</scope>
    <source>
        <strain evidence="10 11">PWU37</strain>
    </source>
</reference>
<keyword evidence="11" id="KW-1185">Reference proteome</keyword>
<evidence type="ECO:0000313" key="11">
    <source>
        <dbReference type="Proteomes" id="UP001319180"/>
    </source>
</evidence>
<evidence type="ECO:0000256" key="4">
    <source>
        <dbReference type="ARBA" id="ARBA00023125"/>
    </source>
</evidence>
<dbReference type="PANTHER" id="PTHR48111:SF22">
    <property type="entry name" value="REGULATOR OF RPOS"/>
    <property type="match status" value="1"/>
</dbReference>
<dbReference type="InterPro" id="IPR011006">
    <property type="entry name" value="CheY-like_superfamily"/>
</dbReference>
<evidence type="ECO:0000256" key="7">
    <source>
        <dbReference type="PROSITE-ProRule" id="PRU01091"/>
    </source>
</evidence>
<organism evidence="10 11">
    <name type="scientific">Dawidia soli</name>
    <dbReference type="NCBI Taxonomy" id="2782352"/>
    <lineage>
        <taxon>Bacteria</taxon>
        <taxon>Pseudomonadati</taxon>
        <taxon>Bacteroidota</taxon>
        <taxon>Cytophagia</taxon>
        <taxon>Cytophagales</taxon>
        <taxon>Chryseotaleaceae</taxon>
        <taxon>Dawidia</taxon>
    </lineage>
</organism>
<evidence type="ECO:0000313" key="10">
    <source>
        <dbReference type="EMBL" id="MBT1684961.1"/>
    </source>
</evidence>
<dbReference type="SUPFAM" id="SSF52172">
    <property type="entry name" value="CheY-like"/>
    <property type="match status" value="1"/>
</dbReference>
<keyword evidence="3" id="KW-0805">Transcription regulation</keyword>
<evidence type="ECO:0000259" key="9">
    <source>
        <dbReference type="PROSITE" id="PS51755"/>
    </source>
</evidence>
<dbReference type="PANTHER" id="PTHR48111">
    <property type="entry name" value="REGULATOR OF RPOS"/>
    <property type="match status" value="1"/>
</dbReference>
<dbReference type="CDD" id="cd00383">
    <property type="entry name" value="trans_reg_C"/>
    <property type="match status" value="1"/>
</dbReference>
<comment type="caution">
    <text evidence="10">The sequence shown here is derived from an EMBL/GenBank/DDBJ whole genome shotgun (WGS) entry which is preliminary data.</text>
</comment>
<dbReference type="PROSITE" id="PS51755">
    <property type="entry name" value="OMPR_PHOB"/>
    <property type="match status" value="1"/>
</dbReference>
<feature type="DNA-binding region" description="OmpR/PhoB-type" evidence="7">
    <location>
        <begin position="124"/>
        <end position="224"/>
    </location>
</feature>
<dbReference type="AlphaFoldDB" id="A0AAP2D439"/>
<sequence>MKILIIEDEKQLAKSIVTALRTEGYVCEAAYTAAEANEKIPMFDYDCILLDINLPDDNGLAILETIKSLNKTDGVIIITARNSVEDKVKGLNLGADDYLAKPFFMPELIARVSAVIRRKRFDGSNKIVFQEITIDLFGKSVTVNGQELDLTRMEYGLLVFLTANKNRVVSKNAIAEHLSGDNAELLDKFDFIYSHMKNLKRKLTDAGSEDYIKTVYGLGYKFSA</sequence>
<evidence type="ECO:0000259" key="8">
    <source>
        <dbReference type="PROSITE" id="PS50110"/>
    </source>
</evidence>
<feature type="modified residue" description="4-aspartylphosphate" evidence="6">
    <location>
        <position position="51"/>
    </location>
</feature>
<dbReference type="Gene3D" id="1.10.10.10">
    <property type="entry name" value="Winged helix-like DNA-binding domain superfamily/Winged helix DNA-binding domain"/>
    <property type="match status" value="1"/>
</dbReference>
<dbReference type="GO" id="GO:0000976">
    <property type="term" value="F:transcription cis-regulatory region binding"/>
    <property type="evidence" value="ECO:0007669"/>
    <property type="project" value="TreeGrafter"/>
</dbReference>
<dbReference type="GO" id="GO:0000156">
    <property type="term" value="F:phosphorelay response regulator activity"/>
    <property type="evidence" value="ECO:0007669"/>
    <property type="project" value="TreeGrafter"/>
</dbReference>
<dbReference type="Pfam" id="PF00486">
    <property type="entry name" value="Trans_reg_C"/>
    <property type="match status" value="1"/>
</dbReference>
<dbReference type="EMBL" id="JAHESC010000001">
    <property type="protein sequence ID" value="MBT1684961.1"/>
    <property type="molecule type" value="Genomic_DNA"/>
</dbReference>
<dbReference type="PROSITE" id="PS50110">
    <property type="entry name" value="RESPONSE_REGULATORY"/>
    <property type="match status" value="1"/>
</dbReference>
<dbReference type="GO" id="GO:0032993">
    <property type="term" value="C:protein-DNA complex"/>
    <property type="evidence" value="ECO:0007669"/>
    <property type="project" value="TreeGrafter"/>
</dbReference>
<dbReference type="GO" id="GO:0006355">
    <property type="term" value="P:regulation of DNA-templated transcription"/>
    <property type="evidence" value="ECO:0007669"/>
    <property type="project" value="InterPro"/>
</dbReference>
<proteinExistence type="predicted"/>
<dbReference type="GO" id="GO:0005829">
    <property type="term" value="C:cytosol"/>
    <property type="evidence" value="ECO:0007669"/>
    <property type="project" value="TreeGrafter"/>
</dbReference>
<evidence type="ECO:0000256" key="5">
    <source>
        <dbReference type="ARBA" id="ARBA00023163"/>
    </source>
</evidence>
<dbReference type="SMART" id="SM00862">
    <property type="entry name" value="Trans_reg_C"/>
    <property type="match status" value="1"/>
</dbReference>
<dbReference type="InterPro" id="IPR039420">
    <property type="entry name" value="WalR-like"/>
</dbReference>
<dbReference type="RefSeq" id="WP_254088218.1">
    <property type="nucleotide sequence ID" value="NZ_JAHESC010000001.1"/>
</dbReference>
<dbReference type="Proteomes" id="UP001319180">
    <property type="component" value="Unassembled WGS sequence"/>
</dbReference>